<dbReference type="InterPro" id="IPR045851">
    <property type="entry name" value="AMP-bd_C_sf"/>
</dbReference>
<dbReference type="PANTHER" id="PTHR45527:SF1">
    <property type="entry name" value="FATTY ACID SYNTHASE"/>
    <property type="match status" value="1"/>
</dbReference>
<comment type="cofactor">
    <cofactor evidence="1">
        <name>pantetheine 4'-phosphate</name>
        <dbReference type="ChEBI" id="CHEBI:47942"/>
    </cofactor>
</comment>
<organism evidence="7 8">
    <name type="scientific">Amycolatopsis pigmentata</name>
    <dbReference type="NCBI Taxonomy" id="450801"/>
    <lineage>
        <taxon>Bacteria</taxon>
        <taxon>Bacillati</taxon>
        <taxon>Actinomycetota</taxon>
        <taxon>Actinomycetes</taxon>
        <taxon>Pseudonocardiales</taxon>
        <taxon>Pseudonocardiaceae</taxon>
        <taxon>Amycolatopsis</taxon>
    </lineage>
</organism>
<evidence type="ECO:0000256" key="1">
    <source>
        <dbReference type="ARBA" id="ARBA00001957"/>
    </source>
</evidence>
<evidence type="ECO:0000313" key="8">
    <source>
        <dbReference type="Proteomes" id="UP001597417"/>
    </source>
</evidence>
<dbReference type="Gene3D" id="3.30.300.30">
    <property type="match status" value="1"/>
</dbReference>
<dbReference type="InterPro" id="IPR025110">
    <property type="entry name" value="AMP-bd_C"/>
</dbReference>
<dbReference type="Pfam" id="PF13193">
    <property type="entry name" value="AMP-binding_C"/>
    <property type="match status" value="1"/>
</dbReference>
<sequence length="1545" mass="167676">MNKPMAETGDGNRDEIATDLMGEVARFFESDSGDITAEGFRSLLASVAEPSKSVIRPVDRRGTAGLPLSFAQQRLWFLDRLEPGSREYLIPMAMRLRGRLDVGALQAACDGLIARHEPLRTVFDDVGGVAVQIIKEPSPFPLEFVDLTGSDGGRDLEEVLAAELHRPMDLRCGPLVRGVLVVVGSEDFVLALTLHHIVADGWSFGVLTREFRELYAAAVEGRAATLDVLPVQYVDFAVWQRESLQGDALAGQLDFWRAALAGIEPLELPSDRPRPAVRSGAGSAVTFRVSPEVTARVRRLAAEHDASLFMVLLAVFQVLLGRYSGQSDVTVGSPVANRGRAEIEGLVGFFVNTVVLRGDLSGNPVFSDFLVEVRERAVDALGHQDLPFERLVEELAPERDLGRTPLFDAMLVLHNAETGSWELPGLRVEPVPVESSVAKFDLTLSMVEEDGGLSARFVYSIDLFDPPTIEHMAGHFVTLLDSAVTDPSRRLRELEMLTAGERRQLAEWNETEVDFPRDRCVHELIEQRVVADPDAVAVVFGPESLTYRELNARANHLAWHLAQRGAGPGVVVGVCVERSLDLVVALLGVLKAGAAYVPLDPDHPTQRTAFILSDTAVPIVVTQTTTRDRIPTGEVVILDQDWNTISTTPDTNPATGVRPDDLAYVIYTSGSTGEPKGVQVEHRSLVNLTVAASSDHGVEQNSRLLQFASVSFDVSAWEIFTTLVAGATLIVASPAGLLPGITLESTIADYGVTVLGLAASLLTRIPADGTARLKTLCVGGEAVAPQVLAEHAAGTTLINAYGLTETTVCATLYRQNGTVDGTRIGRPVGNVRVYVVDDTDGLVPVGVVGELLVGGVGVARGYVNRPELTAQRFSVDPFLSDPSARVYRTGDLVRWRRDGNLEFVGRGDDQVKVRGFRIEPGEVESVLTGHPGVGSCVVVVREDVPGDRRLVAYCVPVEGRDEGVAGLREWCERSLPGYMVPSGFVFLKALPLTGSGKVDRRALPVPDGRRPGWEGRFVAPRNGAERVVAGVWGEVLGIDRVGAHDNFFALGGDSILSIQVVARLKGLGVDLTPRMMFQHQTVAGVVAAAGPAVPVMAEQGTVTGEVALSPVQRWFAEWDLARPHHFNQAVMLVVEDLDLDRLRAAVDVVVDHHDMLRARFRRHSDGWIQSIAGDAGAGVVGKRDLSGAAEVQKALREMADEVQRSLNLAAGPVLRVVLVELGADRGQRLLMVVHHLVVDGVSWRVLLDDLGRAYEDKPLPPKTTSFREWSARLAGHASSMDLTYWDRKQPAAAPVPREGTGTNSFGSVDIVEASWDTEKTTALVRDVTRVFGTSVNDALVLAVAWAMREWTGQTLCLLEMEGHGREEIFDDVDLSRTVGWFTTIFPVTIDLGTATDPVECLTTVATQLDEIPGKGLGYGIGRYLTGKTPARQTPEISFNYLGQHDSRVPGLGHYAHHNEPTGDTIDPTAPRKHLLDITTNIRNRQLHLTTRYSKNVHQPTTIHKFVDAVLAVLGRLVETALQEGDRHRLAPLQAGMLFHTLNDDS</sequence>
<dbReference type="NCBIfam" id="TIGR01733">
    <property type="entry name" value="AA-adenyl-dom"/>
    <property type="match status" value="1"/>
</dbReference>
<dbReference type="Pfam" id="PF00668">
    <property type="entry name" value="Condensation"/>
    <property type="match status" value="2"/>
</dbReference>
<dbReference type="InterPro" id="IPR010060">
    <property type="entry name" value="NRPS_synth"/>
</dbReference>
<feature type="non-terminal residue" evidence="7">
    <location>
        <position position="1545"/>
    </location>
</feature>
<dbReference type="PROSITE" id="PS00455">
    <property type="entry name" value="AMP_BINDING"/>
    <property type="match status" value="1"/>
</dbReference>
<dbReference type="InterPro" id="IPR006162">
    <property type="entry name" value="Ppantetheine_attach_site"/>
</dbReference>
<dbReference type="NCBIfam" id="TIGR01720">
    <property type="entry name" value="NRPS-para261"/>
    <property type="match status" value="1"/>
</dbReference>
<dbReference type="Gene3D" id="3.30.559.10">
    <property type="entry name" value="Chloramphenicol acetyltransferase-like domain"/>
    <property type="match status" value="2"/>
</dbReference>
<evidence type="ECO:0000256" key="4">
    <source>
        <dbReference type="ARBA" id="ARBA00022737"/>
    </source>
</evidence>
<dbReference type="Pfam" id="PF00501">
    <property type="entry name" value="AMP-binding"/>
    <property type="match status" value="1"/>
</dbReference>
<keyword evidence="2" id="KW-0596">Phosphopantetheine</keyword>
<dbReference type="EMBL" id="JBHUKR010000011">
    <property type="protein sequence ID" value="MFD2419029.1"/>
    <property type="molecule type" value="Genomic_DNA"/>
</dbReference>
<dbReference type="Gene3D" id="1.10.1200.10">
    <property type="entry name" value="ACP-like"/>
    <property type="match status" value="1"/>
</dbReference>
<name>A0ABW5FWR0_9PSEU</name>
<keyword evidence="4" id="KW-0677">Repeat</keyword>
<dbReference type="RefSeq" id="WP_378267049.1">
    <property type="nucleotide sequence ID" value="NZ_JBHUKR010000011.1"/>
</dbReference>
<dbReference type="PROSITE" id="PS50075">
    <property type="entry name" value="CARRIER"/>
    <property type="match status" value="1"/>
</dbReference>
<dbReference type="InterPro" id="IPR023213">
    <property type="entry name" value="CAT-like_dom_sf"/>
</dbReference>
<feature type="domain" description="Carrier" evidence="6">
    <location>
        <begin position="1019"/>
        <end position="1093"/>
    </location>
</feature>
<evidence type="ECO:0000256" key="5">
    <source>
        <dbReference type="ARBA" id="ARBA00023194"/>
    </source>
</evidence>
<dbReference type="CDD" id="cd19531">
    <property type="entry name" value="LCL_NRPS-like"/>
    <property type="match status" value="1"/>
</dbReference>
<keyword evidence="3" id="KW-0597">Phosphoprotein</keyword>
<dbReference type="PANTHER" id="PTHR45527">
    <property type="entry name" value="NONRIBOSOMAL PEPTIDE SYNTHETASE"/>
    <property type="match status" value="1"/>
</dbReference>
<dbReference type="Gene3D" id="3.30.559.30">
    <property type="entry name" value="Nonribosomal peptide synthetase, condensation domain"/>
    <property type="match status" value="2"/>
</dbReference>
<dbReference type="InterPro" id="IPR036736">
    <property type="entry name" value="ACP-like_sf"/>
</dbReference>
<dbReference type="InterPro" id="IPR020845">
    <property type="entry name" value="AMP-binding_CS"/>
</dbReference>
<dbReference type="Pfam" id="PF00550">
    <property type="entry name" value="PP-binding"/>
    <property type="match status" value="1"/>
</dbReference>
<evidence type="ECO:0000313" key="7">
    <source>
        <dbReference type="EMBL" id="MFD2419029.1"/>
    </source>
</evidence>
<dbReference type="SUPFAM" id="SSF47336">
    <property type="entry name" value="ACP-like"/>
    <property type="match status" value="1"/>
</dbReference>
<comment type="caution">
    <text evidence="7">The sequence shown here is derived from an EMBL/GenBank/DDBJ whole genome shotgun (WGS) entry which is preliminary data.</text>
</comment>
<dbReference type="Gene3D" id="2.30.38.10">
    <property type="entry name" value="Luciferase, Domain 3"/>
    <property type="match status" value="1"/>
</dbReference>
<dbReference type="InterPro" id="IPR009081">
    <property type="entry name" value="PP-bd_ACP"/>
</dbReference>
<keyword evidence="8" id="KW-1185">Reference proteome</keyword>
<dbReference type="CDD" id="cd05930">
    <property type="entry name" value="A_NRPS"/>
    <property type="match status" value="1"/>
</dbReference>
<dbReference type="PROSITE" id="PS00012">
    <property type="entry name" value="PHOSPHOPANTETHEINE"/>
    <property type="match status" value="1"/>
</dbReference>
<accession>A0ABW5FWR0</accession>
<reference evidence="8" key="1">
    <citation type="journal article" date="2019" name="Int. J. Syst. Evol. Microbiol.">
        <title>The Global Catalogue of Microorganisms (GCM) 10K type strain sequencing project: providing services to taxonomists for standard genome sequencing and annotation.</title>
        <authorList>
            <consortium name="The Broad Institute Genomics Platform"/>
            <consortium name="The Broad Institute Genome Sequencing Center for Infectious Disease"/>
            <person name="Wu L."/>
            <person name="Ma J."/>
        </authorList>
    </citation>
    <scope>NUCLEOTIDE SEQUENCE [LARGE SCALE GENOMIC DNA]</scope>
    <source>
        <strain evidence="8">CGMCC 4.7645</strain>
    </source>
</reference>
<proteinExistence type="predicted"/>
<dbReference type="InterPro" id="IPR000873">
    <property type="entry name" value="AMP-dep_synth/lig_dom"/>
</dbReference>
<dbReference type="SMART" id="SM00823">
    <property type="entry name" value="PKS_PP"/>
    <property type="match status" value="1"/>
</dbReference>
<dbReference type="SUPFAM" id="SSF52777">
    <property type="entry name" value="CoA-dependent acyltransferases"/>
    <property type="match status" value="4"/>
</dbReference>
<keyword evidence="5" id="KW-0045">Antibiotic biosynthesis</keyword>
<dbReference type="SUPFAM" id="SSF56801">
    <property type="entry name" value="Acetyl-CoA synthetase-like"/>
    <property type="match status" value="1"/>
</dbReference>
<dbReference type="CDD" id="cd19534">
    <property type="entry name" value="E_NRPS"/>
    <property type="match status" value="1"/>
</dbReference>
<evidence type="ECO:0000256" key="3">
    <source>
        <dbReference type="ARBA" id="ARBA00022553"/>
    </source>
</evidence>
<evidence type="ECO:0000256" key="2">
    <source>
        <dbReference type="ARBA" id="ARBA00022450"/>
    </source>
</evidence>
<dbReference type="InterPro" id="IPR001242">
    <property type="entry name" value="Condensation_dom"/>
</dbReference>
<dbReference type="InterPro" id="IPR010071">
    <property type="entry name" value="AA_adenyl_dom"/>
</dbReference>
<dbReference type="Gene3D" id="3.40.50.980">
    <property type="match status" value="2"/>
</dbReference>
<dbReference type="Proteomes" id="UP001597417">
    <property type="component" value="Unassembled WGS sequence"/>
</dbReference>
<protein>
    <submittedName>
        <fullName evidence="7">Amino acid adenylation domain-containing protein</fullName>
    </submittedName>
</protein>
<evidence type="ECO:0000259" key="6">
    <source>
        <dbReference type="PROSITE" id="PS50075"/>
    </source>
</evidence>
<gene>
    <name evidence="7" type="ORF">ACFSXZ_22105</name>
</gene>
<dbReference type="InterPro" id="IPR020806">
    <property type="entry name" value="PKS_PP-bd"/>
</dbReference>